<proteinExistence type="predicted"/>
<sequence>MPTGLPDGWLGAPATSGSKASSVVKDPATAAADVVDLFRAALDSSSHSVTVDGQTVGFLSGQRGKRCGPAALELTSLQRKGASKAICGTGFRDE</sequence>
<evidence type="ECO:0000256" key="1">
    <source>
        <dbReference type="SAM" id="MobiDB-lite"/>
    </source>
</evidence>
<reference evidence="2" key="1">
    <citation type="submission" date="2022-01" db="EMBL/GenBank/DDBJ databases">
        <authorList>
            <person name="Jo J.-H."/>
            <person name="Im W.-T."/>
        </authorList>
    </citation>
    <scope>NUCLEOTIDE SEQUENCE</scope>
    <source>
        <strain evidence="2">I2-34</strain>
    </source>
</reference>
<protein>
    <submittedName>
        <fullName evidence="2">Uncharacterized protein</fullName>
    </submittedName>
</protein>
<dbReference type="EMBL" id="JAKLTQ010000013">
    <property type="protein sequence ID" value="MCG2623429.1"/>
    <property type="molecule type" value="Genomic_DNA"/>
</dbReference>
<feature type="region of interest" description="Disordered" evidence="1">
    <location>
        <begin position="1"/>
        <end position="23"/>
    </location>
</feature>
<keyword evidence="3" id="KW-1185">Reference proteome</keyword>
<organism evidence="2 3">
    <name type="scientific">Arthrobacter hankyongi</name>
    <dbReference type="NCBI Taxonomy" id="2904801"/>
    <lineage>
        <taxon>Bacteria</taxon>
        <taxon>Bacillati</taxon>
        <taxon>Actinomycetota</taxon>
        <taxon>Actinomycetes</taxon>
        <taxon>Micrococcales</taxon>
        <taxon>Micrococcaceae</taxon>
        <taxon>Arthrobacter</taxon>
    </lineage>
</organism>
<evidence type="ECO:0000313" key="3">
    <source>
        <dbReference type="Proteomes" id="UP001165368"/>
    </source>
</evidence>
<dbReference type="RefSeq" id="WP_237822728.1">
    <property type="nucleotide sequence ID" value="NZ_JAKLTQ010000013.1"/>
</dbReference>
<accession>A0ABS9LAE1</accession>
<dbReference type="Proteomes" id="UP001165368">
    <property type="component" value="Unassembled WGS sequence"/>
</dbReference>
<evidence type="ECO:0000313" key="2">
    <source>
        <dbReference type="EMBL" id="MCG2623429.1"/>
    </source>
</evidence>
<gene>
    <name evidence="2" type="ORF">LVY72_16145</name>
</gene>
<comment type="caution">
    <text evidence="2">The sequence shown here is derived from an EMBL/GenBank/DDBJ whole genome shotgun (WGS) entry which is preliminary data.</text>
</comment>
<name>A0ABS9LAE1_9MICC</name>